<protein>
    <submittedName>
        <fullName evidence="1">Uncharacterized protein</fullName>
    </submittedName>
</protein>
<name>A0A2J6PDG2_9HELO</name>
<sequence length="83" mass="10413">NNQETYYNRYRLVKYYSKGVWIILLIKNLKLKLGKLIFKFISPFKILEYISESIYKLEFLNLYNRLYLTFYIFLFEEYIIKKE</sequence>
<dbReference type="Proteomes" id="UP000235672">
    <property type="component" value="Unassembled WGS sequence"/>
</dbReference>
<organism evidence="1 2">
    <name type="scientific">Hyaloscypha hepaticicola</name>
    <dbReference type="NCBI Taxonomy" id="2082293"/>
    <lineage>
        <taxon>Eukaryota</taxon>
        <taxon>Fungi</taxon>
        <taxon>Dikarya</taxon>
        <taxon>Ascomycota</taxon>
        <taxon>Pezizomycotina</taxon>
        <taxon>Leotiomycetes</taxon>
        <taxon>Helotiales</taxon>
        <taxon>Hyaloscyphaceae</taxon>
        <taxon>Hyaloscypha</taxon>
    </lineage>
</organism>
<evidence type="ECO:0000313" key="1">
    <source>
        <dbReference type="EMBL" id="PMD11946.1"/>
    </source>
</evidence>
<evidence type="ECO:0000313" key="2">
    <source>
        <dbReference type="Proteomes" id="UP000235672"/>
    </source>
</evidence>
<dbReference type="EMBL" id="KZ613600">
    <property type="protein sequence ID" value="PMD11946.1"/>
    <property type="molecule type" value="Genomic_DNA"/>
</dbReference>
<gene>
    <name evidence="1" type="ORF">NA56DRAFT_588034</name>
</gene>
<feature type="non-terminal residue" evidence="1">
    <location>
        <position position="1"/>
    </location>
</feature>
<keyword evidence="2" id="KW-1185">Reference proteome</keyword>
<reference evidence="1 2" key="1">
    <citation type="submission" date="2016-05" db="EMBL/GenBank/DDBJ databases">
        <title>A degradative enzymes factory behind the ericoid mycorrhizal symbiosis.</title>
        <authorList>
            <consortium name="DOE Joint Genome Institute"/>
            <person name="Martino E."/>
            <person name="Morin E."/>
            <person name="Grelet G."/>
            <person name="Kuo A."/>
            <person name="Kohler A."/>
            <person name="Daghino S."/>
            <person name="Barry K."/>
            <person name="Choi C."/>
            <person name="Cichocki N."/>
            <person name="Clum A."/>
            <person name="Copeland A."/>
            <person name="Hainaut M."/>
            <person name="Haridas S."/>
            <person name="Labutti K."/>
            <person name="Lindquist E."/>
            <person name="Lipzen A."/>
            <person name="Khouja H.-R."/>
            <person name="Murat C."/>
            <person name="Ohm R."/>
            <person name="Olson A."/>
            <person name="Spatafora J."/>
            <person name="Veneault-Fourrey C."/>
            <person name="Henrissat B."/>
            <person name="Grigoriev I."/>
            <person name="Martin F."/>
            <person name="Perotto S."/>
        </authorList>
    </citation>
    <scope>NUCLEOTIDE SEQUENCE [LARGE SCALE GENOMIC DNA]</scope>
    <source>
        <strain evidence="1 2">UAMH 7357</strain>
    </source>
</reference>
<dbReference type="AlphaFoldDB" id="A0A2J6PDG2"/>
<accession>A0A2J6PDG2</accession>
<proteinExistence type="predicted"/>